<dbReference type="InterPro" id="IPR005135">
    <property type="entry name" value="Endo/exonuclease/phosphatase"/>
</dbReference>
<sequence length="402" mass="45221">MKKTYVILLGLILMGSVAFGTISANAETTQEGDANLEVMSYNLRYDNPNDPQTWEERLPVLQEYLLEKDPDIIGTQEALYNQVNDVDANLPGYDWIGLGREGGSNGEFMAIYYKEDRFTPLEYDHYWLSDTPKEIGSTSWGNSIPRMVTWAKFEDKETNKQFYFVNTHFDHESENARVKSAELIAERLNDFDEDIPVVLTGDFNTPLESESHQILTADDLFEDPWETAEEKINEDLGTFNGFNDATGGGADNKIDWVLTKGIDTKSVEIDNYQNNGYFPSDHYPVITELNYLEQEEESSPVIKNLVPEENKSLKAGESVKIQFESETGLKATFSIKMPLTNVRSASTELPLLEVDEGQYVGYWTATSNVVAEGAEIQVNVVDQEGNSNSKTAEGTLDINVEK</sequence>
<dbReference type="EMBL" id="BA000028">
    <property type="protein sequence ID" value="BAC12415.1"/>
    <property type="molecule type" value="Genomic_DNA"/>
</dbReference>
<dbReference type="PANTHER" id="PTHR12121">
    <property type="entry name" value="CARBON CATABOLITE REPRESSOR PROTEIN 4"/>
    <property type="match status" value="1"/>
</dbReference>
<dbReference type="HOGENOM" id="CLU_030508_1_0_9"/>
<dbReference type="PANTHER" id="PTHR12121:SF36">
    <property type="entry name" value="ENDONUCLEASE_EXONUCLEASE_PHOSPHATASE DOMAIN-CONTAINING PROTEIN"/>
    <property type="match status" value="1"/>
</dbReference>
<feature type="chain" id="PRO_5004305459" evidence="1">
    <location>
        <begin position="27"/>
        <end position="402"/>
    </location>
</feature>
<protein>
    <submittedName>
        <fullName evidence="3">Hypothetical conserved protein</fullName>
    </submittedName>
</protein>
<dbReference type="SUPFAM" id="SSF56219">
    <property type="entry name" value="DNase I-like"/>
    <property type="match status" value="1"/>
</dbReference>
<proteinExistence type="predicted"/>
<dbReference type="Pfam" id="PF03372">
    <property type="entry name" value="Exo_endo_phos"/>
    <property type="match status" value="1"/>
</dbReference>
<feature type="domain" description="Endonuclease/exonuclease/phosphatase" evidence="2">
    <location>
        <begin position="39"/>
        <end position="282"/>
    </location>
</feature>
<evidence type="ECO:0000259" key="2">
    <source>
        <dbReference type="Pfam" id="PF03372"/>
    </source>
</evidence>
<dbReference type="RefSeq" id="WP_011064865.1">
    <property type="nucleotide sequence ID" value="NC_004193.1"/>
</dbReference>
<reference evidence="3 4" key="1">
    <citation type="journal article" date="2001" name="FEMS Microbiol. Lett.">
        <title>Oceanobacillus iheyensis gen. nov., sp. nov., a deep-sea extremely halotolerant and alkaliphilic species isolated from a depth of 1050 m on the Iheya Ridge.</title>
        <authorList>
            <person name="Lu J."/>
            <person name="Nogi Y."/>
            <person name="Takami H."/>
        </authorList>
    </citation>
    <scope>NUCLEOTIDE SEQUENCE [LARGE SCALE GENOMIC DNA]</scope>
    <source>
        <strain evidence="4">DSM 14371 / CIP 107618 / JCM 11309 / KCTC 3954 / HTE831</strain>
    </source>
</reference>
<dbReference type="InterPro" id="IPR036691">
    <property type="entry name" value="Endo/exonu/phosph_ase_sf"/>
</dbReference>
<keyword evidence="4" id="KW-1185">Reference proteome</keyword>
<dbReference type="GO" id="GO:0000175">
    <property type="term" value="F:3'-5'-RNA exonuclease activity"/>
    <property type="evidence" value="ECO:0007669"/>
    <property type="project" value="TreeGrafter"/>
</dbReference>
<keyword evidence="1" id="KW-0732">Signal</keyword>
<dbReference type="PhylomeDB" id="Q8ET06"/>
<dbReference type="KEGG" id="oih:OB0459"/>
<evidence type="ECO:0000313" key="3">
    <source>
        <dbReference type="EMBL" id="BAC12415.1"/>
    </source>
</evidence>
<dbReference type="Proteomes" id="UP000000822">
    <property type="component" value="Chromosome"/>
</dbReference>
<dbReference type="InterPro" id="IPR050410">
    <property type="entry name" value="CCR4/nocturin_mRNA_transcr"/>
</dbReference>
<gene>
    <name evidence="3" type="ordered locus">OB0459</name>
</gene>
<organism evidence="3 4">
    <name type="scientific">Oceanobacillus iheyensis (strain DSM 14371 / CIP 107618 / JCM 11309 / KCTC 3954 / HTE831)</name>
    <dbReference type="NCBI Taxonomy" id="221109"/>
    <lineage>
        <taxon>Bacteria</taxon>
        <taxon>Bacillati</taxon>
        <taxon>Bacillota</taxon>
        <taxon>Bacilli</taxon>
        <taxon>Bacillales</taxon>
        <taxon>Bacillaceae</taxon>
        <taxon>Oceanobacillus</taxon>
    </lineage>
</organism>
<accession>Q8ET06</accession>
<evidence type="ECO:0000256" key="1">
    <source>
        <dbReference type="SAM" id="SignalP"/>
    </source>
</evidence>
<dbReference type="eggNOG" id="COG3568">
    <property type="taxonomic scope" value="Bacteria"/>
</dbReference>
<dbReference type="CDD" id="cd09083">
    <property type="entry name" value="EEP-1"/>
    <property type="match status" value="1"/>
</dbReference>
<feature type="signal peptide" evidence="1">
    <location>
        <begin position="1"/>
        <end position="26"/>
    </location>
</feature>
<evidence type="ECO:0000313" key="4">
    <source>
        <dbReference type="Proteomes" id="UP000000822"/>
    </source>
</evidence>
<dbReference type="STRING" id="221109.gene:10732662"/>
<reference evidence="3 4" key="2">
    <citation type="journal article" date="2002" name="Nucleic Acids Res.">
        <title>Genome sequence of Oceanobacillus iheyensis isolated from the Iheya Ridge and its unexpected adaptive capabilities to extreme environments.</title>
        <authorList>
            <person name="Takami H."/>
            <person name="Takaki Y."/>
            <person name="Uchiyama I."/>
        </authorList>
    </citation>
    <scope>NUCLEOTIDE SEQUENCE [LARGE SCALE GENOMIC DNA]</scope>
    <source>
        <strain evidence="4">DSM 14371 / CIP 107618 / JCM 11309 / KCTC 3954 / HTE831</strain>
    </source>
</reference>
<name>Q8ET06_OCEIH</name>
<dbReference type="AlphaFoldDB" id="Q8ET06"/>
<dbReference type="Gene3D" id="3.60.10.10">
    <property type="entry name" value="Endonuclease/exonuclease/phosphatase"/>
    <property type="match status" value="1"/>
</dbReference>